<name>A0A846RKE7_9MICC</name>
<evidence type="ECO:0000256" key="3">
    <source>
        <dbReference type="SAM" id="MobiDB-lite"/>
    </source>
</evidence>
<evidence type="ECO:0000256" key="2">
    <source>
        <dbReference type="RuleBase" id="RU362080"/>
    </source>
</evidence>
<proteinExistence type="inferred from homology"/>
<organism evidence="4 5">
    <name type="scientific">Arthrobacter pigmenti</name>
    <dbReference type="NCBI Taxonomy" id="271432"/>
    <lineage>
        <taxon>Bacteria</taxon>
        <taxon>Bacillati</taxon>
        <taxon>Actinomycetota</taxon>
        <taxon>Actinomycetes</taxon>
        <taxon>Micrococcales</taxon>
        <taxon>Micrococcaceae</taxon>
        <taxon>Arthrobacter</taxon>
    </lineage>
</organism>
<dbReference type="InterPro" id="IPR051416">
    <property type="entry name" value="phD-YefM_TA_antitoxins"/>
</dbReference>
<comment type="similarity">
    <text evidence="1 2">Belongs to the phD/YefM antitoxin family.</text>
</comment>
<evidence type="ECO:0000313" key="4">
    <source>
        <dbReference type="EMBL" id="NJC21132.1"/>
    </source>
</evidence>
<dbReference type="NCBIfam" id="TIGR01552">
    <property type="entry name" value="phd_fam"/>
    <property type="match status" value="1"/>
</dbReference>
<feature type="region of interest" description="Disordered" evidence="3">
    <location>
        <begin position="62"/>
        <end position="85"/>
    </location>
</feature>
<accession>A0A846RKE7</accession>
<evidence type="ECO:0000256" key="1">
    <source>
        <dbReference type="ARBA" id="ARBA00009981"/>
    </source>
</evidence>
<keyword evidence="5" id="KW-1185">Reference proteome</keyword>
<dbReference type="SUPFAM" id="SSF143120">
    <property type="entry name" value="YefM-like"/>
    <property type="match status" value="1"/>
</dbReference>
<comment type="caution">
    <text evidence="4">The sequence shown here is derived from an EMBL/GenBank/DDBJ whole genome shotgun (WGS) entry which is preliminary data.</text>
</comment>
<dbReference type="Proteomes" id="UP000547458">
    <property type="component" value="Unassembled WGS sequence"/>
</dbReference>
<dbReference type="PANTHER" id="PTHR35377">
    <property type="entry name" value="ANTITOXIN VAPB49-RELATED-RELATED"/>
    <property type="match status" value="1"/>
</dbReference>
<dbReference type="EMBL" id="JAATJL010000001">
    <property type="protein sequence ID" value="NJC21132.1"/>
    <property type="molecule type" value="Genomic_DNA"/>
</dbReference>
<evidence type="ECO:0000313" key="5">
    <source>
        <dbReference type="Proteomes" id="UP000547458"/>
    </source>
</evidence>
<protein>
    <recommendedName>
        <fullName evidence="2">Antitoxin</fullName>
    </recommendedName>
</protein>
<reference evidence="4 5" key="1">
    <citation type="submission" date="2020-03" db="EMBL/GenBank/DDBJ databases">
        <title>Sequencing the genomes of 1000 actinobacteria strains.</title>
        <authorList>
            <person name="Klenk H.-P."/>
        </authorList>
    </citation>
    <scope>NUCLEOTIDE SEQUENCE [LARGE SCALE GENOMIC DNA]</scope>
    <source>
        <strain evidence="4 5">DSM 16403</strain>
    </source>
</reference>
<sequence length="85" mass="9121">MTRVGMRELRNHLSDHVMAASAGTPVTITDHGRAVARIVPIAESSLLEELLAAQLATAPVRRARTVPDPTPTQGTVSDLVADQRR</sequence>
<dbReference type="Gene3D" id="3.40.1620.10">
    <property type="entry name" value="YefM-like domain"/>
    <property type="match status" value="1"/>
</dbReference>
<dbReference type="GO" id="GO:0097351">
    <property type="term" value="F:toxin sequestering activity"/>
    <property type="evidence" value="ECO:0007669"/>
    <property type="project" value="TreeGrafter"/>
</dbReference>
<dbReference type="Pfam" id="PF02604">
    <property type="entry name" value="PhdYeFM_antitox"/>
    <property type="match status" value="1"/>
</dbReference>
<dbReference type="InterPro" id="IPR006442">
    <property type="entry name" value="Antitoxin_Phd/YefM"/>
</dbReference>
<dbReference type="RefSeq" id="WP_167990531.1">
    <property type="nucleotide sequence ID" value="NZ_JAATJL010000001.1"/>
</dbReference>
<gene>
    <name evidence="4" type="ORF">BJ994_000208</name>
</gene>
<dbReference type="AlphaFoldDB" id="A0A846RKE7"/>
<dbReference type="InterPro" id="IPR036165">
    <property type="entry name" value="YefM-like_sf"/>
</dbReference>
<comment type="function">
    <text evidence="2">Antitoxin component of a type II toxin-antitoxin (TA) system.</text>
</comment>
<dbReference type="PANTHER" id="PTHR35377:SF5">
    <property type="entry name" value="ANTITOXIN VAPB46"/>
    <property type="match status" value="1"/>
</dbReference>